<evidence type="ECO:0000256" key="20">
    <source>
        <dbReference type="PIRNR" id="PIRNR028840"/>
    </source>
</evidence>
<comment type="similarity">
    <text evidence="5 20">Belongs to the TAM41 family.</text>
</comment>
<dbReference type="GO" id="GO:0005743">
    <property type="term" value="C:mitochondrial inner membrane"/>
    <property type="evidence" value="ECO:0007669"/>
    <property type="project" value="UniProtKB-SubCell"/>
</dbReference>
<evidence type="ECO:0000256" key="2">
    <source>
        <dbReference type="ARBA" id="ARBA00004443"/>
    </source>
</evidence>
<dbReference type="GO" id="GO:0004605">
    <property type="term" value="F:phosphatidate cytidylyltransferase activity"/>
    <property type="evidence" value="ECO:0007669"/>
    <property type="project" value="UniProtKB-UniRule"/>
</dbReference>
<dbReference type="RefSeq" id="XP_011204144.1">
    <property type="nucleotide sequence ID" value="XM_011205842.2"/>
</dbReference>
<dbReference type="KEGG" id="bdr:105226790"/>
<evidence type="ECO:0000256" key="6">
    <source>
        <dbReference type="ARBA" id="ARBA00012487"/>
    </source>
</evidence>
<reference evidence="22" key="3">
    <citation type="submission" date="2025-05" db="UniProtKB">
        <authorList>
            <consortium name="RefSeq"/>
        </authorList>
    </citation>
    <scope>NUCLEOTIDE SEQUENCE [LARGE SCALE GENOMIC DNA]</scope>
</reference>
<keyword evidence="16 20" id="KW-0594">Phospholipid biosynthesis</keyword>
<dbReference type="PANTHER" id="PTHR13619:SF0">
    <property type="entry name" value="PHOSPHATIDATE CYTIDYLYLTRANSFERASE, MITOCHONDRIAL"/>
    <property type="match status" value="1"/>
</dbReference>
<keyword evidence="9 20" id="KW-0808">Transferase</keyword>
<evidence type="ECO:0000256" key="5">
    <source>
        <dbReference type="ARBA" id="ARBA00005458"/>
    </source>
</evidence>
<evidence type="ECO:0000256" key="14">
    <source>
        <dbReference type="ARBA" id="ARBA00023128"/>
    </source>
</evidence>
<dbReference type="EMBL" id="GAKP01013023">
    <property type="protein sequence ID" value="JAC45929.1"/>
    <property type="molecule type" value="Transcribed_RNA"/>
</dbReference>
<dbReference type="AlphaFoldDB" id="A0A034VTZ6"/>
<reference evidence="23" key="2">
    <citation type="submission" date="2025-04" db="UniProtKB">
        <authorList>
            <consortium name="RefSeq"/>
        </authorList>
    </citation>
    <scope>IDENTIFICATION</scope>
    <source>
        <strain evidence="23">Punador</strain>
    </source>
</reference>
<dbReference type="PIRSF" id="PIRSF028840">
    <property type="entry name" value="Mmp37"/>
    <property type="match status" value="1"/>
</dbReference>
<keyword evidence="12 20" id="KW-0460">Magnesium</keyword>
<keyword evidence="15 20" id="KW-0472">Membrane</keyword>
<evidence type="ECO:0000313" key="23">
    <source>
        <dbReference type="RefSeq" id="XP_011204144.1"/>
    </source>
</evidence>
<dbReference type="UniPathway" id="UPA00557">
    <property type="reaction ID" value="UER00614"/>
</dbReference>
<comment type="catalytic activity">
    <reaction evidence="20">
        <text>a 1,2-diacyl-sn-glycero-3-phosphate + CTP + H(+) = a CDP-1,2-diacyl-sn-glycerol + diphosphate</text>
        <dbReference type="Rhea" id="RHEA:16229"/>
        <dbReference type="ChEBI" id="CHEBI:15378"/>
        <dbReference type="ChEBI" id="CHEBI:33019"/>
        <dbReference type="ChEBI" id="CHEBI:37563"/>
        <dbReference type="ChEBI" id="CHEBI:58332"/>
        <dbReference type="ChEBI" id="CHEBI:58608"/>
        <dbReference type="EC" id="2.7.7.41"/>
    </reaction>
</comment>
<dbReference type="OrthoDB" id="341477at2759"/>
<evidence type="ECO:0000256" key="19">
    <source>
        <dbReference type="ARBA" id="ARBA00031502"/>
    </source>
</evidence>
<evidence type="ECO:0000256" key="12">
    <source>
        <dbReference type="ARBA" id="ARBA00022842"/>
    </source>
</evidence>
<dbReference type="GO" id="GO:0032049">
    <property type="term" value="P:cardiolipin biosynthetic process"/>
    <property type="evidence" value="ECO:0007669"/>
    <property type="project" value="UniProtKB-UniRule"/>
</dbReference>
<dbReference type="Pfam" id="PF09139">
    <property type="entry name" value="Tam41_Mmp37"/>
    <property type="match status" value="1"/>
</dbReference>
<keyword evidence="13 20" id="KW-0443">Lipid metabolism</keyword>
<evidence type="ECO:0000256" key="18">
    <source>
        <dbReference type="ARBA" id="ARBA00029893"/>
    </source>
</evidence>
<comment type="pathway">
    <text evidence="4">Lipid metabolism.</text>
</comment>
<dbReference type="InterPro" id="IPR015222">
    <property type="entry name" value="Tam41"/>
</dbReference>
<dbReference type="EC" id="2.7.7.41" evidence="6 20"/>
<keyword evidence="11 20" id="KW-0999">Mitochondrion inner membrane</keyword>
<keyword evidence="22" id="KW-1185">Reference proteome</keyword>
<evidence type="ECO:0000256" key="11">
    <source>
        <dbReference type="ARBA" id="ARBA00022792"/>
    </source>
</evidence>
<evidence type="ECO:0000256" key="8">
    <source>
        <dbReference type="ARBA" id="ARBA00022516"/>
    </source>
</evidence>
<dbReference type="OMA" id="HRLTEMT"/>
<evidence type="ECO:0000256" key="10">
    <source>
        <dbReference type="ARBA" id="ARBA00022695"/>
    </source>
</evidence>
<keyword evidence="8 20" id="KW-0444">Lipid biosynthesis</keyword>
<accession>A0A034VTZ6</accession>
<comment type="pathway">
    <text evidence="3 20">Phospholipid metabolism; CDP-diacylglycerol biosynthesis; CDP-diacylglycerol from sn-glycerol 3-phosphate: step 3/3.</text>
</comment>
<keyword evidence="10 20" id="KW-0548">Nucleotidyltransferase</keyword>
<keyword evidence="14 20" id="KW-0496">Mitochondrion</keyword>
<proteinExistence type="inferred from homology"/>
<evidence type="ECO:0000256" key="4">
    <source>
        <dbReference type="ARBA" id="ARBA00005189"/>
    </source>
</evidence>
<dbReference type="GeneID" id="105226790"/>
<evidence type="ECO:0000256" key="9">
    <source>
        <dbReference type="ARBA" id="ARBA00022679"/>
    </source>
</evidence>
<reference evidence="21" key="1">
    <citation type="journal article" date="2014" name="BMC Genomics">
        <title>Characterizing the developmental transcriptome of the oriental fruit fly, Bactrocera dorsalis (Diptera: Tephritidae) through comparative genomic analysis with Drosophila melanogaster utilizing modENCODE datasets.</title>
        <authorList>
            <person name="Geib S.M."/>
            <person name="Calla B."/>
            <person name="Hall B."/>
            <person name="Hou S."/>
            <person name="Manoukis N.C."/>
        </authorList>
    </citation>
    <scope>NUCLEOTIDE SEQUENCE</scope>
    <source>
        <strain evidence="21">Punador</strain>
    </source>
</reference>
<evidence type="ECO:0000256" key="1">
    <source>
        <dbReference type="ARBA" id="ARBA00001946"/>
    </source>
</evidence>
<evidence type="ECO:0000256" key="15">
    <source>
        <dbReference type="ARBA" id="ARBA00023136"/>
    </source>
</evidence>
<dbReference type="GO" id="GO:0016024">
    <property type="term" value="P:CDP-diacylglycerol biosynthetic process"/>
    <property type="evidence" value="ECO:0007669"/>
    <property type="project" value="UniProtKB-UniRule"/>
</dbReference>
<organism evidence="21">
    <name type="scientific">Bactrocera dorsalis</name>
    <name type="common">Oriental fruit fly</name>
    <name type="synonym">Dacus dorsalis</name>
    <dbReference type="NCBI Taxonomy" id="27457"/>
    <lineage>
        <taxon>Eukaryota</taxon>
        <taxon>Metazoa</taxon>
        <taxon>Ecdysozoa</taxon>
        <taxon>Arthropoda</taxon>
        <taxon>Hexapoda</taxon>
        <taxon>Insecta</taxon>
        <taxon>Pterygota</taxon>
        <taxon>Neoptera</taxon>
        <taxon>Endopterygota</taxon>
        <taxon>Diptera</taxon>
        <taxon>Brachycera</taxon>
        <taxon>Muscomorpha</taxon>
        <taxon>Tephritoidea</taxon>
        <taxon>Tephritidae</taxon>
        <taxon>Bactrocera</taxon>
        <taxon>Bactrocera</taxon>
    </lineage>
</organism>
<comment type="subcellular location">
    <subcellularLocation>
        <location evidence="2 20">Mitochondrion inner membrane</location>
        <topology evidence="2 20">Peripheral membrane protein</topology>
        <orientation evidence="2 20">Matrix side</orientation>
    </subcellularLocation>
</comment>
<evidence type="ECO:0000313" key="21">
    <source>
        <dbReference type="EMBL" id="JAC45929.1"/>
    </source>
</evidence>
<comment type="function">
    <text evidence="20">Catalyzes the conversion of phosphatidic acid (PA) to CDP-diacylglycerol (CDP-DAG), an essential intermediate in the synthesis of phosphatidylglycerol, cardiolipin and phosphatidylinositol.</text>
</comment>
<keyword evidence="17 20" id="KW-1208">Phospholipid metabolism</keyword>
<dbReference type="PANTHER" id="PTHR13619">
    <property type="entry name" value="PHOSPHATIDATE CYTIDYLYLTRANSFERASE, MITOCHONDRIAL"/>
    <property type="match status" value="1"/>
</dbReference>
<comment type="cofactor">
    <cofactor evidence="1 20">
        <name>Mg(2+)</name>
        <dbReference type="ChEBI" id="CHEBI:18420"/>
    </cofactor>
</comment>
<evidence type="ECO:0000313" key="22">
    <source>
        <dbReference type="Proteomes" id="UP001652620"/>
    </source>
</evidence>
<name>A0A034VTZ6_BACDO</name>
<evidence type="ECO:0000256" key="7">
    <source>
        <dbReference type="ARBA" id="ARBA00018337"/>
    </source>
</evidence>
<sequence length="334" mass="38433">MGVFKEILARFPRGGLSYVFAYGSGVKQQVGYEKISKQKNNVIDLIFCVRDPLGWHAENINRQESHYSMLHLLGPRFIMNYQEHLGARVYFNTLVPLPDIDVTIKYGVVSREHLLDDLLNWRYLYLAGRLQKPVRELVPTNGDDELNEALAKNLNSAFQVALLLLPEQFTAYQLFHTISSLSYKGDFRMLFGENKQKVRNIVLAQEKDFLDLYFPVMQNLTDYVAADFNAKEIGSDKTIVLFEQDKSLLARIHHLRNAPSELQRRIVQNSAFRGDYMKIVPHLAESHNLLELVQTSVNDIVWRSSITQSIKNIPSAGLFKSLIYSYRKALKTFS</sequence>
<protein>
    <recommendedName>
        <fullName evidence="7 20">Phosphatidate cytidylyltransferase, mitochondrial</fullName>
        <ecNumber evidence="6 20">2.7.7.41</ecNumber>
    </recommendedName>
    <alternativeName>
        <fullName evidence="18 20">CDP-diacylglycerol synthase</fullName>
    </alternativeName>
    <alternativeName>
        <fullName evidence="19 20">Mitochondrial translocator assembly and maintenance protein 41 homolog</fullName>
    </alternativeName>
</protein>
<evidence type="ECO:0000256" key="16">
    <source>
        <dbReference type="ARBA" id="ARBA00023209"/>
    </source>
</evidence>
<gene>
    <name evidence="21" type="primary">TAM41</name>
    <name evidence="23" type="synonym">LOC105226790</name>
</gene>
<evidence type="ECO:0000256" key="13">
    <source>
        <dbReference type="ARBA" id="ARBA00023098"/>
    </source>
</evidence>
<evidence type="ECO:0000256" key="17">
    <source>
        <dbReference type="ARBA" id="ARBA00023264"/>
    </source>
</evidence>
<evidence type="ECO:0000256" key="3">
    <source>
        <dbReference type="ARBA" id="ARBA00005119"/>
    </source>
</evidence>
<dbReference type="Proteomes" id="UP001652620">
    <property type="component" value="Chromosome 2"/>
</dbReference>